<proteinExistence type="predicted"/>
<dbReference type="InterPro" id="IPR041895">
    <property type="entry name" value="ArdA_dom1"/>
</dbReference>
<dbReference type="EMBL" id="CP029487">
    <property type="protein sequence ID" value="QCT72717.1"/>
    <property type="molecule type" value="Genomic_DNA"/>
</dbReference>
<dbReference type="KEGG" id="emt:CPZ25_015735"/>
<protein>
    <recommendedName>
        <fullName evidence="1">DUF3846 domain-containing protein</fullName>
    </recommendedName>
</protein>
<dbReference type="RefSeq" id="WP_074618313.1">
    <property type="nucleotide sequence ID" value="NZ_CP029487.1"/>
</dbReference>
<evidence type="ECO:0000259" key="1">
    <source>
        <dbReference type="Pfam" id="PF12957"/>
    </source>
</evidence>
<name>A0A4P9CAT0_EUBML</name>
<accession>A0A4P9CAT0</accession>
<dbReference type="InterPro" id="IPR024559">
    <property type="entry name" value="DUF3846"/>
</dbReference>
<dbReference type="AlphaFoldDB" id="A0A4P9CAT0"/>
<organism evidence="2 3">
    <name type="scientific">Eubacterium maltosivorans</name>
    <dbReference type="NCBI Taxonomy" id="2041044"/>
    <lineage>
        <taxon>Bacteria</taxon>
        <taxon>Bacillati</taxon>
        <taxon>Bacillota</taxon>
        <taxon>Clostridia</taxon>
        <taxon>Eubacteriales</taxon>
        <taxon>Eubacteriaceae</taxon>
        <taxon>Eubacterium</taxon>
    </lineage>
</organism>
<dbReference type="Pfam" id="PF07275">
    <property type="entry name" value="ArdA"/>
    <property type="match status" value="1"/>
</dbReference>
<dbReference type="Pfam" id="PF12957">
    <property type="entry name" value="DUF3846"/>
    <property type="match status" value="1"/>
</dbReference>
<feature type="domain" description="DUF3846" evidence="1">
    <location>
        <begin position="211"/>
        <end position="307"/>
    </location>
</feature>
<reference evidence="2 3" key="1">
    <citation type="submission" date="2018-05" db="EMBL/GenBank/DDBJ databases">
        <title>Genome comparison of Eubacterium sp.</title>
        <authorList>
            <person name="Feng Y."/>
            <person name="Sanchez-Andrea I."/>
            <person name="Stams A.J.M."/>
            <person name="De Vos W.M."/>
        </authorList>
    </citation>
    <scope>NUCLEOTIDE SEQUENCE [LARGE SCALE GENOMIC DNA]</scope>
    <source>
        <strain evidence="2 3">YI</strain>
    </source>
</reference>
<dbReference type="InterPro" id="IPR041893">
    <property type="entry name" value="ArdA_dom3"/>
</dbReference>
<dbReference type="InterPro" id="IPR009899">
    <property type="entry name" value="ArdA"/>
</dbReference>
<keyword evidence="3" id="KW-1185">Reference proteome</keyword>
<sequence length="335" mass="38385">MYEGVINAYVTNLGRYNEGYLVGEFLALPATTEEVQAIFERIGVDEKRYEEYFITDYETEISGLGDCLGEYENLNALNYLASCLDELTEEEMKKYEIAVEEGDYTSSIVDLINLTQNLDCYDIVQDIDNDYALGEYYINECGAFLEVPDGLSNYIAYDAYGRDARMNDCGSYINGCYVCETGAGFYPFFDGHEIPEEYHITSFPEPRDVDALMVRIGQPPEKIRIENSLEGIESVFEGTVCAYPLSDETLIVTQKEDKRIPNHALFDAAEHAKISVCGDFLLCNWDFEALKVKDLTPKQIEKYMDQLEHPEKYNGDVQRKIVFPEKEKHRDTMER</sequence>
<evidence type="ECO:0000313" key="3">
    <source>
        <dbReference type="Proteomes" id="UP000218387"/>
    </source>
</evidence>
<dbReference type="Gene3D" id="1.10.10.1190">
    <property type="entry name" value="Antirestriction protein ArdA, domain 3"/>
    <property type="match status" value="1"/>
</dbReference>
<dbReference type="Gene3D" id="3.10.20.480">
    <property type="entry name" value="Antirestriction protein ArdA, domain 1"/>
    <property type="match status" value="1"/>
</dbReference>
<gene>
    <name evidence="2" type="ORF">CPZ25_015735</name>
</gene>
<evidence type="ECO:0000313" key="2">
    <source>
        <dbReference type="EMBL" id="QCT72717.1"/>
    </source>
</evidence>
<dbReference type="Proteomes" id="UP000218387">
    <property type="component" value="Chromosome"/>
</dbReference>